<dbReference type="AlphaFoldDB" id="A0A244ENL1"/>
<evidence type="ECO:0000259" key="1">
    <source>
        <dbReference type="Pfam" id="PF21837"/>
    </source>
</evidence>
<gene>
    <name evidence="2" type="ORF">BW686_17325</name>
</gene>
<accession>A0A244ENL1</accession>
<dbReference type="OrthoDB" id="8480543at2"/>
<sequence>MDTRLATLIDDYTQAVRTALTLMKKSGIPLPYTTSEWSRTNLSGIKSLIDGIKYTSHGNGCLVELPDGDVDFDFGQLGEICGFDDWRIANFAKARHSTYGFATDAELRECFNHAVATKSILPMESQLFRLADRPVENGSCIDTRQAGDLLPSRDRDQVLTLQVHHFHAADLMLEHYDSLLAKWNKTQRLSRDDQSDFRVYMSSWLGFLAVTCEGFRKLKMYLLLNDHRPVEYQELLPECNKLNRAINAHFDSLRKYRNNVFHLRDTAVDTLDFLAPNAGRLGWAKSIHADLKQFFSNYRILCECHYLENERESESEFGPKVH</sequence>
<evidence type="ECO:0000313" key="3">
    <source>
        <dbReference type="Proteomes" id="UP000195128"/>
    </source>
</evidence>
<comment type="caution">
    <text evidence="2">The sequence shown here is derived from an EMBL/GenBank/DDBJ whole genome shotgun (WGS) entry which is preliminary data.</text>
</comment>
<feature type="domain" description="DUF6896" evidence="1">
    <location>
        <begin position="6"/>
        <end position="123"/>
    </location>
</feature>
<protein>
    <recommendedName>
        <fullName evidence="1">DUF6896 domain-containing protein</fullName>
    </recommendedName>
</protein>
<name>A0A244ENL1_PSESX</name>
<evidence type="ECO:0000313" key="2">
    <source>
        <dbReference type="EMBL" id="OUM06062.1"/>
    </source>
</evidence>
<organism evidence="2 3">
    <name type="scientific">Pseudomonas syringae</name>
    <dbReference type="NCBI Taxonomy" id="317"/>
    <lineage>
        <taxon>Bacteria</taxon>
        <taxon>Pseudomonadati</taxon>
        <taxon>Pseudomonadota</taxon>
        <taxon>Gammaproteobacteria</taxon>
        <taxon>Pseudomonadales</taxon>
        <taxon>Pseudomonadaceae</taxon>
        <taxon>Pseudomonas</taxon>
    </lineage>
</organism>
<dbReference type="Proteomes" id="UP000195128">
    <property type="component" value="Unassembled WGS sequence"/>
</dbReference>
<dbReference type="InterPro" id="IPR054191">
    <property type="entry name" value="DUF6896"/>
</dbReference>
<dbReference type="EMBL" id="MTSA01000013">
    <property type="protein sequence ID" value="OUM06062.1"/>
    <property type="molecule type" value="Genomic_DNA"/>
</dbReference>
<proteinExistence type="predicted"/>
<dbReference type="RefSeq" id="WP_084918773.1">
    <property type="nucleotide sequence ID" value="NZ_MTSA01000013.1"/>
</dbReference>
<reference evidence="2 3" key="1">
    <citation type="submission" date="2017-01" db="EMBL/GenBank/DDBJ databases">
        <authorList>
            <person name="Mah S.A."/>
            <person name="Swanson W.J."/>
            <person name="Moy G.W."/>
            <person name="Vacquier V.D."/>
        </authorList>
    </citation>
    <scope>NUCLEOTIDE SEQUENCE [LARGE SCALE GENOMIC DNA]</scope>
    <source>
        <strain evidence="2">PDD-32b-74</strain>
    </source>
</reference>
<dbReference type="Pfam" id="PF21837">
    <property type="entry name" value="DUF6896"/>
    <property type="match status" value="1"/>
</dbReference>